<dbReference type="CDD" id="cd21444">
    <property type="entry name" value="SNARE_NTD_Tlg1p-like"/>
    <property type="match status" value="1"/>
</dbReference>
<reference evidence="12 13" key="1">
    <citation type="journal article" date="2019" name="BMC Genomics">
        <title>Chromosome level assembly and comparative genome analysis confirm lager-brewing yeasts originated from a single hybridization.</title>
        <authorList>
            <person name="Salazar A.N."/>
            <person name="Gorter de Vries A.R."/>
            <person name="van den Broek M."/>
            <person name="Brouwers N."/>
            <person name="de la Torre Cortes P."/>
            <person name="Kuijpers N.G.A."/>
            <person name="Daran J.G."/>
            <person name="Abeel T."/>
        </authorList>
    </citation>
    <scope>NUCLEOTIDE SEQUENCE [LARGE SCALE GENOMIC DNA]</scope>
    <source>
        <strain evidence="12 13">CBS 1483</strain>
    </source>
</reference>
<dbReference type="PANTHER" id="PTHR19957">
    <property type="entry name" value="SYNTAXIN"/>
    <property type="match status" value="1"/>
</dbReference>
<evidence type="ECO:0000259" key="11">
    <source>
        <dbReference type="PROSITE" id="PS50192"/>
    </source>
</evidence>
<evidence type="ECO:0000256" key="4">
    <source>
        <dbReference type="ARBA" id="ARBA00022692"/>
    </source>
</evidence>
<keyword evidence="6 9" id="KW-0175">Coiled coil</keyword>
<dbReference type="SUPFAM" id="SSF47661">
    <property type="entry name" value="t-snare proteins"/>
    <property type="match status" value="1"/>
</dbReference>
<dbReference type="OrthoDB" id="546861at2759"/>
<evidence type="ECO:0000256" key="9">
    <source>
        <dbReference type="SAM" id="Coils"/>
    </source>
</evidence>
<dbReference type="AlphaFoldDB" id="A0A6C1DPK0"/>
<dbReference type="InterPro" id="IPR000727">
    <property type="entry name" value="T_SNARE_dom"/>
</dbReference>
<dbReference type="PROSITE" id="PS50192">
    <property type="entry name" value="T_SNARE"/>
    <property type="match status" value="1"/>
</dbReference>
<proteinExistence type="inferred from homology"/>
<feature type="transmembrane region" description="Helical" evidence="10">
    <location>
        <begin position="205"/>
        <end position="223"/>
    </location>
</feature>
<keyword evidence="5 10" id="KW-1133">Transmembrane helix</keyword>
<evidence type="ECO:0000256" key="6">
    <source>
        <dbReference type="ARBA" id="ARBA00023054"/>
    </source>
</evidence>
<evidence type="ECO:0000256" key="7">
    <source>
        <dbReference type="ARBA" id="ARBA00023136"/>
    </source>
</evidence>
<comment type="similarity">
    <text evidence="2">Belongs to the syntaxin family.</text>
</comment>
<keyword evidence="13" id="KW-1185">Reference proteome</keyword>
<evidence type="ECO:0000256" key="1">
    <source>
        <dbReference type="ARBA" id="ARBA00004211"/>
    </source>
</evidence>
<dbReference type="InterPro" id="IPR006012">
    <property type="entry name" value="Syntaxin/epimorphin_CS"/>
</dbReference>
<dbReference type="FunFam" id="1.20.5.110:FF:000006">
    <property type="entry name" value="Syntaxin 6"/>
    <property type="match status" value="1"/>
</dbReference>
<dbReference type="GO" id="GO:0031201">
    <property type="term" value="C:SNARE complex"/>
    <property type="evidence" value="ECO:0007669"/>
    <property type="project" value="TreeGrafter"/>
</dbReference>
<evidence type="ECO:0000256" key="3">
    <source>
        <dbReference type="ARBA" id="ARBA00022448"/>
    </source>
</evidence>
<comment type="subcellular location">
    <subcellularLocation>
        <location evidence="1">Membrane</location>
        <topology evidence="1">Single-pass type IV membrane protein</topology>
    </subcellularLocation>
</comment>
<feature type="domain" description="T-SNARE coiled-coil homology" evidence="11">
    <location>
        <begin position="132"/>
        <end position="194"/>
    </location>
</feature>
<dbReference type="GO" id="GO:0048278">
    <property type="term" value="P:vesicle docking"/>
    <property type="evidence" value="ECO:0007669"/>
    <property type="project" value="TreeGrafter"/>
</dbReference>
<keyword evidence="7 10" id="KW-0472">Membrane</keyword>
<dbReference type="Proteomes" id="UP000501346">
    <property type="component" value="Chromosome ScIV"/>
</dbReference>
<evidence type="ECO:0000313" key="13">
    <source>
        <dbReference type="Proteomes" id="UP000501346"/>
    </source>
</evidence>
<dbReference type="SUPFAM" id="SSF58038">
    <property type="entry name" value="SNARE fusion complex"/>
    <property type="match status" value="1"/>
</dbReference>
<dbReference type="PANTHER" id="PTHR19957:SF224">
    <property type="entry name" value="HL02043P"/>
    <property type="match status" value="1"/>
</dbReference>
<name>A0A6C1DPK0_SACPS</name>
<evidence type="ECO:0000256" key="8">
    <source>
        <dbReference type="ARBA" id="ARBA00073343"/>
    </source>
</evidence>
<dbReference type="InterPro" id="IPR010989">
    <property type="entry name" value="SNARE"/>
</dbReference>
<dbReference type="PROSITE" id="PS00914">
    <property type="entry name" value="SYNTAXIN"/>
    <property type="match status" value="1"/>
</dbReference>
<dbReference type="GO" id="GO:0006906">
    <property type="term" value="P:vesicle fusion"/>
    <property type="evidence" value="ECO:0007669"/>
    <property type="project" value="TreeGrafter"/>
</dbReference>
<organism evidence="12 13">
    <name type="scientific">Saccharomyces pastorianus</name>
    <name type="common">Lager yeast</name>
    <name type="synonym">Saccharomyces cerevisiae x Saccharomyces eubayanus</name>
    <dbReference type="NCBI Taxonomy" id="27292"/>
    <lineage>
        <taxon>Eukaryota</taxon>
        <taxon>Fungi</taxon>
        <taxon>Dikarya</taxon>
        <taxon>Ascomycota</taxon>
        <taxon>Saccharomycotina</taxon>
        <taxon>Saccharomycetes</taxon>
        <taxon>Saccharomycetales</taxon>
        <taxon>Saccharomycetaceae</taxon>
        <taxon>Saccharomyces</taxon>
    </lineage>
</organism>
<accession>A0A6C1DPK0</accession>
<dbReference type="SMART" id="SM00397">
    <property type="entry name" value="t_SNARE"/>
    <property type="match status" value="1"/>
</dbReference>
<sequence length="224" mass="25845">MNNSEDPFQQVVKDTREQLNRINNYITRHNTAGDDDQEEEIQDILKDVEETIVDLDRSIIVMKRDENEDVSGREAQVKNIKQQLDALKLRFDRRIQESTQTTIPLEETVENSTLNTSMAENNDGGMSNPFQEQMLREQDVHLDGIHKTMQNLHIQAQTMGDELENQGQLLDNMDEGMDGVVNKLARGRRQLEWVYEKNKEKYDDCCIGLLIVVLIVLLVLAFIA</sequence>
<dbReference type="InterPro" id="IPR045242">
    <property type="entry name" value="Syntaxin"/>
</dbReference>
<dbReference type="GO" id="GO:0005484">
    <property type="term" value="F:SNAP receptor activity"/>
    <property type="evidence" value="ECO:0007669"/>
    <property type="project" value="InterPro"/>
</dbReference>
<evidence type="ECO:0000256" key="2">
    <source>
        <dbReference type="ARBA" id="ARBA00009063"/>
    </source>
</evidence>
<dbReference type="GO" id="GO:0012505">
    <property type="term" value="C:endomembrane system"/>
    <property type="evidence" value="ECO:0007669"/>
    <property type="project" value="TreeGrafter"/>
</dbReference>
<dbReference type="InterPro" id="IPR048036">
    <property type="entry name" value="Tlg1p-like_N"/>
</dbReference>
<dbReference type="GO" id="GO:0006886">
    <property type="term" value="P:intracellular protein transport"/>
    <property type="evidence" value="ECO:0007669"/>
    <property type="project" value="InterPro"/>
</dbReference>
<dbReference type="FunFam" id="1.20.58.90:FF:000019">
    <property type="entry name" value="TSNARE that affects a late Golgi compartment"/>
    <property type="match status" value="1"/>
</dbReference>
<gene>
    <name evidence="12" type="primary">TLG1_1</name>
    <name evidence="12" type="ORF">GRS66_001190</name>
</gene>
<dbReference type="CDD" id="cd15851">
    <property type="entry name" value="SNARE_Syntaxin6"/>
    <property type="match status" value="1"/>
</dbReference>
<evidence type="ECO:0000256" key="10">
    <source>
        <dbReference type="SAM" id="Phobius"/>
    </source>
</evidence>
<dbReference type="GO" id="GO:0000149">
    <property type="term" value="F:SNARE binding"/>
    <property type="evidence" value="ECO:0007669"/>
    <property type="project" value="TreeGrafter"/>
</dbReference>
<dbReference type="Gene3D" id="1.20.58.90">
    <property type="match status" value="1"/>
</dbReference>
<keyword evidence="4 10" id="KW-0812">Transmembrane</keyword>
<keyword evidence="3" id="KW-0813">Transport</keyword>
<evidence type="ECO:0000313" key="12">
    <source>
        <dbReference type="EMBL" id="QID78958.1"/>
    </source>
</evidence>
<protein>
    <recommendedName>
        <fullName evidence="8">t-SNARE affecting a late Golgi compartment protein 1</fullName>
    </recommendedName>
</protein>
<feature type="coiled-coil region" evidence="9">
    <location>
        <begin position="70"/>
        <end position="97"/>
    </location>
</feature>
<evidence type="ECO:0000256" key="5">
    <source>
        <dbReference type="ARBA" id="ARBA00022989"/>
    </source>
</evidence>
<dbReference type="EMBL" id="CP048985">
    <property type="protein sequence ID" value="QID78958.1"/>
    <property type="molecule type" value="Genomic_DNA"/>
</dbReference>
<dbReference type="Gene3D" id="1.20.5.110">
    <property type="match status" value="1"/>
</dbReference>